<accession>A0ABR3GT41</accession>
<dbReference type="Proteomes" id="UP001447188">
    <property type="component" value="Unassembled WGS sequence"/>
</dbReference>
<evidence type="ECO:0000256" key="1">
    <source>
        <dbReference type="SAM" id="MobiDB-lite"/>
    </source>
</evidence>
<reference evidence="3 4" key="1">
    <citation type="submission" date="2024-02" db="EMBL/GenBank/DDBJ databases">
        <title>Discinaceae phylogenomics.</title>
        <authorList>
            <person name="Dirks A.C."/>
            <person name="James T.Y."/>
        </authorList>
    </citation>
    <scope>NUCLEOTIDE SEQUENCE [LARGE SCALE GENOMIC DNA]</scope>
    <source>
        <strain evidence="3 4">ACD0624</strain>
    </source>
</reference>
<proteinExistence type="predicted"/>
<keyword evidence="4" id="KW-1185">Reference proteome</keyword>
<feature type="region of interest" description="Disordered" evidence="1">
    <location>
        <begin position="58"/>
        <end position="133"/>
    </location>
</feature>
<evidence type="ECO:0000313" key="4">
    <source>
        <dbReference type="Proteomes" id="UP001447188"/>
    </source>
</evidence>
<dbReference type="EMBL" id="JBBBZM010000014">
    <property type="protein sequence ID" value="KAL0639089.1"/>
    <property type="molecule type" value="Genomic_DNA"/>
</dbReference>
<feature type="transmembrane region" description="Helical" evidence="2">
    <location>
        <begin position="20"/>
        <end position="43"/>
    </location>
</feature>
<protein>
    <submittedName>
        <fullName evidence="3">Uncharacterized protein</fullName>
    </submittedName>
</protein>
<name>A0ABR3GT41_9PEZI</name>
<evidence type="ECO:0000256" key="2">
    <source>
        <dbReference type="SAM" id="Phobius"/>
    </source>
</evidence>
<keyword evidence="2" id="KW-0812">Transmembrane</keyword>
<keyword evidence="2" id="KW-1133">Transmembrane helix</keyword>
<sequence length="133" mass="14626">MSTSDWIVGHPSNNKDFVATMVVGSLLIASFFVGTGFMLYFWIKAWRGEVMHGKRVNKGEKETGTIDLEAGLDMPPRDESDEVSKRHHETIVIDAGSLVSESSSARTSSDTSSDDPKPARSQSQDLHESRPSQ</sequence>
<evidence type="ECO:0000313" key="3">
    <source>
        <dbReference type="EMBL" id="KAL0639089.1"/>
    </source>
</evidence>
<gene>
    <name evidence="3" type="ORF">Q9L58_001770</name>
</gene>
<keyword evidence="2" id="KW-0472">Membrane</keyword>
<comment type="caution">
    <text evidence="3">The sequence shown here is derived from an EMBL/GenBank/DDBJ whole genome shotgun (WGS) entry which is preliminary data.</text>
</comment>
<organism evidence="3 4">
    <name type="scientific">Discina gigas</name>
    <dbReference type="NCBI Taxonomy" id="1032678"/>
    <lineage>
        <taxon>Eukaryota</taxon>
        <taxon>Fungi</taxon>
        <taxon>Dikarya</taxon>
        <taxon>Ascomycota</taxon>
        <taxon>Pezizomycotina</taxon>
        <taxon>Pezizomycetes</taxon>
        <taxon>Pezizales</taxon>
        <taxon>Discinaceae</taxon>
        <taxon>Discina</taxon>
    </lineage>
</organism>
<feature type="compositionally biased region" description="Low complexity" evidence="1">
    <location>
        <begin position="97"/>
        <end position="111"/>
    </location>
</feature>
<feature type="compositionally biased region" description="Basic and acidic residues" evidence="1">
    <location>
        <begin position="75"/>
        <end position="84"/>
    </location>
</feature>